<dbReference type="SMART" id="SM00248">
    <property type="entry name" value="ANK"/>
    <property type="match status" value="20"/>
</dbReference>
<dbReference type="SUPFAM" id="SSF48403">
    <property type="entry name" value="Ankyrin repeat"/>
    <property type="match status" value="2"/>
</dbReference>
<dbReference type="GO" id="GO:0005524">
    <property type="term" value="F:ATP binding"/>
    <property type="evidence" value="ECO:0007669"/>
    <property type="project" value="InterPro"/>
</dbReference>
<dbReference type="PANTHER" id="PTHR24120:SF4">
    <property type="entry name" value="GH07239P"/>
    <property type="match status" value="1"/>
</dbReference>
<dbReference type="SUPFAM" id="SSF56112">
    <property type="entry name" value="Protein kinase-like (PK-like)"/>
    <property type="match status" value="1"/>
</dbReference>
<accession>V6TT20</accession>
<feature type="repeat" description="ANK" evidence="1">
    <location>
        <begin position="790"/>
        <end position="822"/>
    </location>
</feature>
<dbReference type="VEuPathDB" id="GiardiaDB:QR46_2215"/>
<dbReference type="EMBL" id="AHHH01000113">
    <property type="protein sequence ID" value="ESU41724.1"/>
    <property type="molecule type" value="Genomic_DNA"/>
</dbReference>
<reference evidence="3 4" key="2">
    <citation type="journal article" date="2013" name="Genome Biol. Evol.">
        <title>Genome sequencing of Giardia lamblia genotypes A2 and B isolates (DH and GS) and comparative analysis with the genomes of genotypes A1 and E (WB and Pig).</title>
        <authorList>
            <person name="Adam R.D."/>
            <person name="Dahlstrom E.W."/>
            <person name="Martens C.A."/>
            <person name="Bruno D.P."/>
            <person name="Barbian K.D."/>
            <person name="Ricklefs S.M."/>
            <person name="Hernandez M.M."/>
            <person name="Narla N.P."/>
            <person name="Patel R.B."/>
            <person name="Porcella S.F."/>
            <person name="Nash T.E."/>
        </authorList>
    </citation>
    <scope>NUCLEOTIDE SEQUENCE [LARGE SCALE GENOMIC DNA]</scope>
    <source>
        <strain evidence="3 4">GS</strain>
    </source>
</reference>
<evidence type="ECO:0000313" key="4">
    <source>
        <dbReference type="Proteomes" id="UP000018040"/>
    </source>
</evidence>
<organism evidence="3 4">
    <name type="scientific">Giardia intestinalis</name>
    <name type="common">Giardia lamblia</name>
    <dbReference type="NCBI Taxonomy" id="5741"/>
    <lineage>
        <taxon>Eukaryota</taxon>
        <taxon>Metamonada</taxon>
        <taxon>Diplomonadida</taxon>
        <taxon>Hexamitidae</taxon>
        <taxon>Giardiinae</taxon>
        <taxon>Giardia</taxon>
    </lineage>
</organism>
<evidence type="ECO:0000259" key="2">
    <source>
        <dbReference type="PROSITE" id="PS50011"/>
    </source>
</evidence>
<dbReference type="PROSITE" id="PS50011">
    <property type="entry name" value="PROTEIN_KINASE_DOM"/>
    <property type="match status" value="1"/>
</dbReference>
<evidence type="ECO:0000313" key="3">
    <source>
        <dbReference type="EMBL" id="ESU41724.1"/>
    </source>
</evidence>
<dbReference type="VEuPathDB" id="GiardiaDB:DHA2_8914"/>
<dbReference type="PROSITE" id="PS50297">
    <property type="entry name" value="ANK_REP_REGION"/>
    <property type="match status" value="4"/>
</dbReference>
<feature type="repeat" description="ANK" evidence="1">
    <location>
        <begin position="426"/>
        <end position="458"/>
    </location>
</feature>
<feature type="repeat" description="ANK" evidence="1">
    <location>
        <begin position="519"/>
        <end position="541"/>
    </location>
</feature>
<dbReference type="Gene3D" id="1.25.40.20">
    <property type="entry name" value="Ankyrin repeat-containing domain"/>
    <property type="match status" value="7"/>
</dbReference>
<sequence length="1082" mass="120556">MKNKNPMARAIQDTEGVSSLNTVEDDIDLLLGQGSYGAVYSLKSSSIDAVKEVQLDGLSSASLESLKRDITYLPQLSHPGIIKYKRVLWHEDLLYIFMERYNQSLDSVIKSYKRKNLLMPIERSLDITHQLASALAYLHSAEKVSSEGDPLPIILHRDLRPANVLTNDDVTRVVITDFGLCKDSIASSNTTVGTPLYAAPEVVLQKQYSPASDIWSLGVIFYELVVGARPTFSWNDSNKSMPTDDWTPDLTAISNEFARELLKKIFVIRPEPRITANELMHMLETREITESTASTHPHTKDLQAQINVLVKQYEILASKCKVLETALNESVQLNATQQMQIEFLQRSLDEKATTISNFEKSRTQCFSKIKVLENKIATLEQIRYTSNAHTELIILPRLMRAAHVNSPETVRMLVESGDGIGKRDEQGRTALMHAAQQGHVEPARLLVEKEKGLRDRSGWTALMHAAHNNHPEVVEILAAHECGKRDNNSRTSLMIAAERGHTEIVAALAPHEKGLADSSGNTALMLAASNAHTEAVRVLVEYEKGARDLYGCTTLIMVVKKKQLKMVKLLVESEKGIKDEDGYTALVYAARSGYKNMIKLLMEHEKDILGWTMLMCAAALGDVDMVYQHISERGQKDKQGQTALIIAAQNGREEVVRLLMKHEGGASGWTNLIYAAYLGDVETVRDNLHEKGRKDDVGRTALMWAAQQEHEKIVKILLEHEKGMKDIIGRTALMLATEGENKELIEMLIPCESGLQDNSGRTALMHATVHCHTHTVELLLKHEMKIQDNEGRTALMWAIQRNRNEIIKILLEHEKGIKDKQGHNALYYVLRSGRLKDICFLIETDDPTDENGVSALMRAAARGDAEMVELLIPLQKGAKDKDGNTAFVHALKNKHEGIATVLRKHEASSWTPLMCAAVTGDVETARRHLSGKDKKNSDGETALMIAAKAEHADVVELLDPTDRDGVTALMRAAVRGDINTIAALIPLQKRRQTTSYGQCNSHGVESEYLEYSFARGFTALMFAALFNQVDAVRELAKCEAGMKNTESQYRYGVSGRTALSIANKYNHKDIISILSAYPEERV</sequence>
<name>V6TT20_GIAIN</name>
<dbReference type="VEuPathDB" id="GiardiaDB:GL50581_3209"/>
<dbReference type="VEuPathDB" id="GiardiaDB:GL50803_008914"/>
<keyword evidence="1" id="KW-0040">ANK repeat</keyword>
<comment type="caution">
    <text evidence="3">The sequence shown here is derived from an EMBL/GenBank/DDBJ whole genome shotgun (WGS) entry which is preliminary data.</text>
</comment>
<dbReference type="VEuPathDB" id="GiardiaDB:GL50581_1895"/>
<dbReference type="GO" id="GO:0004713">
    <property type="term" value="F:protein tyrosine kinase activity"/>
    <property type="evidence" value="ECO:0007669"/>
    <property type="project" value="InterPro"/>
</dbReference>
<gene>
    <name evidence="3" type="ORF">GSB_153251</name>
</gene>
<dbReference type="Gene3D" id="1.10.510.10">
    <property type="entry name" value="Transferase(Phosphotransferase) domain 1"/>
    <property type="match status" value="1"/>
</dbReference>
<dbReference type="OrthoDB" id="195446at2759"/>
<dbReference type="SMART" id="SM00219">
    <property type="entry name" value="TyrKc"/>
    <property type="match status" value="1"/>
</dbReference>
<dbReference type="InterPro" id="IPR002110">
    <property type="entry name" value="Ankyrin_rpt"/>
</dbReference>
<proteinExistence type="predicted"/>
<dbReference type="Pfam" id="PF00069">
    <property type="entry name" value="Pkinase"/>
    <property type="match status" value="1"/>
</dbReference>
<dbReference type="VEuPathDB" id="GiardiaDB:GL50803_005142"/>
<dbReference type="VEuPathDB" id="GiardiaDB:DHA2_154704"/>
<evidence type="ECO:0000256" key="1">
    <source>
        <dbReference type="PROSITE-ProRule" id="PRU00023"/>
    </source>
</evidence>
<dbReference type="Proteomes" id="UP000018040">
    <property type="component" value="Unassembled WGS sequence"/>
</dbReference>
<protein>
    <submittedName>
        <fullName evidence="3">Ankyrin repeat protein</fullName>
    </submittedName>
</protein>
<feature type="repeat" description="ANK" evidence="1">
    <location>
        <begin position="639"/>
        <end position="662"/>
    </location>
</feature>
<dbReference type="InterPro" id="IPR000719">
    <property type="entry name" value="Prot_kinase_dom"/>
</dbReference>
<dbReference type="InterPro" id="IPR036770">
    <property type="entry name" value="Ankyrin_rpt-contain_sf"/>
</dbReference>
<dbReference type="PROSITE" id="PS50088">
    <property type="entry name" value="ANK_REPEAT"/>
    <property type="match status" value="5"/>
</dbReference>
<dbReference type="AlphaFoldDB" id="V6TT20"/>
<feature type="domain" description="Protein kinase" evidence="2">
    <location>
        <begin position="25"/>
        <end position="299"/>
    </location>
</feature>
<feature type="repeat" description="ANK" evidence="1">
    <location>
        <begin position="581"/>
        <end position="608"/>
    </location>
</feature>
<dbReference type="Gene3D" id="3.30.200.20">
    <property type="entry name" value="Phosphorylase Kinase, domain 1"/>
    <property type="match status" value="1"/>
</dbReference>
<dbReference type="Pfam" id="PF12796">
    <property type="entry name" value="Ank_2"/>
    <property type="match status" value="7"/>
</dbReference>
<dbReference type="PANTHER" id="PTHR24120">
    <property type="entry name" value="GH07239P"/>
    <property type="match status" value="1"/>
</dbReference>
<dbReference type="Pfam" id="PF00023">
    <property type="entry name" value="Ank"/>
    <property type="match status" value="2"/>
</dbReference>
<reference evidence="4" key="1">
    <citation type="submission" date="2012-02" db="EMBL/GenBank/DDBJ databases">
        <title>Genome sequencing of Giardia lamblia Genotypes A2 and B isolates (DH and GS) and comparative analysis with the genomes of Genotypes A1 and E (WB and Pig).</title>
        <authorList>
            <person name="Adam R."/>
            <person name="Dahlstrom E."/>
            <person name="Martens C."/>
            <person name="Bruno D."/>
            <person name="Barbian K."/>
            <person name="Porcella S.F."/>
            <person name="Nash T."/>
        </authorList>
    </citation>
    <scope>NUCLEOTIDE SEQUENCE</scope>
    <source>
        <strain evidence="4">GS</strain>
    </source>
</reference>
<dbReference type="InterPro" id="IPR011009">
    <property type="entry name" value="Kinase-like_dom_sf"/>
</dbReference>
<dbReference type="InterPro" id="IPR020635">
    <property type="entry name" value="Tyr_kinase_cat_dom"/>
</dbReference>